<dbReference type="CDD" id="cd04852">
    <property type="entry name" value="Peptidases_S8_3"/>
    <property type="match status" value="1"/>
</dbReference>
<dbReference type="Gene3D" id="3.30.70.80">
    <property type="entry name" value="Peptidase S8 propeptide/proteinase inhibitor I9"/>
    <property type="match status" value="1"/>
</dbReference>
<evidence type="ECO:0000256" key="2">
    <source>
        <dbReference type="ARBA" id="ARBA00022670"/>
    </source>
</evidence>
<dbReference type="InterPro" id="IPR036852">
    <property type="entry name" value="Peptidase_S8/S53_dom_sf"/>
</dbReference>
<proteinExistence type="inferred from homology"/>
<dbReference type="PRINTS" id="PR00723">
    <property type="entry name" value="SUBTILISIN"/>
</dbReference>
<keyword evidence="5 7" id="KW-0720">Serine protease</keyword>
<evidence type="ECO:0000259" key="9">
    <source>
        <dbReference type="Pfam" id="PF05922"/>
    </source>
</evidence>
<evidence type="ECO:0000313" key="11">
    <source>
        <dbReference type="EMBL" id="KAK9716587.1"/>
    </source>
</evidence>
<dbReference type="Pfam" id="PF17766">
    <property type="entry name" value="fn3_6"/>
    <property type="match status" value="1"/>
</dbReference>
<evidence type="ECO:0000313" key="12">
    <source>
        <dbReference type="Proteomes" id="UP001443914"/>
    </source>
</evidence>
<protein>
    <recommendedName>
        <fullName evidence="13">Cucumisin</fullName>
    </recommendedName>
</protein>
<dbReference type="EMBL" id="JBDFQZ010000006">
    <property type="protein sequence ID" value="KAK9716587.1"/>
    <property type="molecule type" value="Genomic_DNA"/>
</dbReference>
<comment type="similarity">
    <text evidence="1 7">Belongs to the peptidase S8 family.</text>
</comment>
<dbReference type="SUPFAM" id="SSF52743">
    <property type="entry name" value="Subtilisin-like"/>
    <property type="match status" value="1"/>
</dbReference>
<keyword evidence="12" id="KW-1185">Reference proteome</keyword>
<accession>A0AAW1KEZ9</accession>
<feature type="active site" description="Charge relay system" evidence="6 7">
    <location>
        <position position="137"/>
    </location>
</feature>
<dbReference type="Pfam" id="PF05922">
    <property type="entry name" value="Inhibitor_I9"/>
    <property type="match status" value="1"/>
</dbReference>
<feature type="domain" description="Peptidase S8/S53" evidence="8">
    <location>
        <begin position="65"/>
        <end position="510"/>
    </location>
</feature>
<evidence type="ECO:0000256" key="4">
    <source>
        <dbReference type="ARBA" id="ARBA00022801"/>
    </source>
</evidence>
<name>A0AAW1KEZ9_SAPOF</name>
<dbReference type="InterPro" id="IPR000209">
    <property type="entry name" value="Peptidase_S8/S53_dom"/>
</dbReference>
<comment type="caution">
    <text evidence="11">The sequence shown here is derived from an EMBL/GenBank/DDBJ whole genome shotgun (WGS) entry which is preliminary data.</text>
</comment>
<feature type="active site" description="Charge relay system" evidence="6 7">
    <location>
        <position position="73"/>
    </location>
</feature>
<feature type="domain" description="Inhibitor I9" evidence="9">
    <location>
        <begin position="5"/>
        <end position="40"/>
    </location>
</feature>
<sequence>MEYVMYKFKNFKGFVVHLTENEAELIKGMEGVVSVFLNEKKYLRTTRSWDFMGFPLDVKRSHLESDVIIGVIDTGIWPESESFSDKGFGPPPAKWKGSCDTSLNFTCNNKLIGAQYFRSDGNITMNGIASPRDTAGHGTHTASTAAGAVVKGASFQGLGKGTARGGVPSARIAVYKACWTDSCYDADLLAAFDAAISDGVDIISISVGGPEGPYFEDSIAIGAFHAMKCGILTSSSAGNSGPDLQTLENVAPWLLTVAASSTDRKFVTQVQLGNGMVVEGISLNTLDTSNTTSPLIYGGDAQNTVSEYQSRYCTEDSLDKKLVKGKIVICDTSENTGEAPFIAGAAGMIMQDSGPNAPDSHPLPASYLNVDDGARVVVYAKKRDSRPRASILKSVAITDPLSPTVASFSSRGPSTISPGILKPDLSAPGIAILAAYPPIATVSQASSDPRSTQFNMVSGTSMACPHVSGVAAYIKSFHPTWSPAAIKSALMTTATPMNSTSTEEAELAYGSGHINPLKAVKPGLVYDTSEDDYVNFLCNQGLNATEIRLITGKTNSCSKTHYNKDLNYPSMAISVNQLDFDTVFYRTVTNVGYHKCTYHARVTTPKGQEMVIKVEPSVLKFKYVGQKLSFKVRVTGVIGLKTLLFSASLVWDDGHHQVRSPIVVSNLS</sequence>
<evidence type="ECO:0000256" key="5">
    <source>
        <dbReference type="ARBA" id="ARBA00022825"/>
    </source>
</evidence>
<organism evidence="11 12">
    <name type="scientific">Saponaria officinalis</name>
    <name type="common">Common soapwort</name>
    <name type="synonym">Lychnis saponaria</name>
    <dbReference type="NCBI Taxonomy" id="3572"/>
    <lineage>
        <taxon>Eukaryota</taxon>
        <taxon>Viridiplantae</taxon>
        <taxon>Streptophyta</taxon>
        <taxon>Embryophyta</taxon>
        <taxon>Tracheophyta</taxon>
        <taxon>Spermatophyta</taxon>
        <taxon>Magnoliopsida</taxon>
        <taxon>eudicotyledons</taxon>
        <taxon>Gunneridae</taxon>
        <taxon>Pentapetalae</taxon>
        <taxon>Caryophyllales</taxon>
        <taxon>Caryophyllaceae</taxon>
        <taxon>Caryophylleae</taxon>
        <taxon>Saponaria</taxon>
    </lineage>
</organism>
<feature type="active site" description="Charge relay system" evidence="6 7">
    <location>
        <position position="461"/>
    </location>
</feature>
<dbReference type="InterPro" id="IPR015500">
    <property type="entry name" value="Peptidase_S8_subtilisin-rel"/>
</dbReference>
<dbReference type="CDD" id="cd02120">
    <property type="entry name" value="PA_subtilisin_like"/>
    <property type="match status" value="1"/>
</dbReference>
<evidence type="ECO:0000256" key="1">
    <source>
        <dbReference type="ARBA" id="ARBA00011073"/>
    </source>
</evidence>
<dbReference type="AlphaFoldDB" id="A0AAW1KEZ9"/>
<dbReference type="Pfam" id="PF00082">
    <property type="entry name" value="Peptidase_S8"/>
    <property type="match status" value="1"/>
</dbReference>
<dbReference type="FunFam" id="3.40.50.200:FF:000006">
    <property type="entry name" value="Subtilisin-like protease SBT1.5"/>
    <property type="match status" value="1"/>
</dbReference>
<dbReference type="InterPro" id="IPR045051">
    <property type="entry name" value="SBT"/>
</dbReference>
<dbReference type="PROSITE" id="PS00138">
    <property type="entry name" value="SUBTILASE_SER"/>
    <property type="match status" value="1"/>
</dbReference>
<evidence type="ECO:0000256" key="6">
    <source>
        <dbReference type="PIRSR" id="PIRSR615500-1"/>
    </source>
</evidence>
<dbReference type="InterPro" id="IPR037045">
    <property type="entry name" value="S8pro/Inhibitor_I9_sf"/>
</dbReference>
<feature type="domain" description="Subtilisin-like protease fibronectin type-III" evidence="10">
    <location>
        <begin position="565"/>
        <end position="664"/>
    </location>
</feature>
<dbReference type="Gene3D" id="3.40.50.200">
    <property type="entry name" value="Peptidase S8/S53 domain"/>
    <property type="match status" value="1"/>
</dbReference>
<gene>
    <name evidence="11" type="ORF">RND81_06G243700</name>
</gene>
<keyword evidence="4 7" id="KW-0378">Hydrolase</keyword>
<evidence type="ECO:0000259" key="8">
    <source>
        <dbReference type="Pfam" id="PF00082"/>
    </source>
</evidence>
<dbReference type="GO" id="GO:0006508">
    <property type="term" value="P:proteolysis"/>
    <property type="evidence" value="ECO:0007669"/>
    <property type="project" value="UniProtKB-KW"/>
</dbReference>
<evidence type="ECO:0008006" key="13">
    <source>
        <dbReference type="Google" id="ProtNLM"/>
    </source>
</evidence>
<dbReference type="InterPro" id="IPR034197">
    <property type="entry name" value="Peptidases_S8_3"/>
</dbReference>
<evidence type="ECO:0000259" key="10">
    <source>
        <dbReference type="Pfam" id="PF17766"/>
    </source>
</evidence>
<dbReference type="PROSITE" id="PS51892">
    <property type="entry name" value="SUBTILASE"/>
    <property type="match status" value="1"/>
</dbReference>
<keyword evidence="2 7" id="KW-0645">Protease</keyword>
<dbReference type="PANTHER" id="PTHR10795">
    <property type="entry name" value="PROPROTEIN CONVERTASE SUBTILISIN/KEXIN"/>
    <property type="match status" value="1"/>
</dbReference>
<dbReference type="InterPro" id="IPR041469">
    <property type="entry name" value="Subtilisin-like_FN3"/>
</dbReference>
<evidence type="ECO:0000256" key="7">
    <source>
        <dbReference type="PROSITE-ProRule" id="PRU01240"/>
    </source>
</evidence>
<dbReference type="GO" id="GO:0004252">
    <property type="term" value="F:serine-type endopeptidase activity"/>
    <property type="evidence" value="ECO:0007669"/>
    <property type="project" value="UniProtKB-UniRule"/>
</dbReference>
<keyword evidence="3" id="KW-0732">Signal</keyword>
<dbReference type="Gene3D" id="2.60.40.2310">
    <property type="match status" value="1"/>
</dbReference>
<reference evidence="11" key="1">
    <citation type="submission" date="2024-03" db="EMBL/GenBank/DDBJ databases">
        <title>WGS assembly of Saponaria officinalis var. Norfolk2.</title>
        <authorList>
            <person name="Jenkins J."/>
            <person name="Shu S."/>
            <person name="Grimwood J."/>
            <person name="Barry K."/>
            <person name="Goodstein D."/>
            <person name="Schmutz J."/>
            <person name="Leebens-Mack J."/>
            <person name="Osbourn A."/>
        </authorList>
    </citation>
    <scope>NUCLEOTIDE SEQUENCE [LARGE SCALE GENOMIC DNA]</scope>
    <source>
        <strain evidence="11">JIC</strain>
    </source>
</reference>
<dbReference type="InterPro" id="IPR023828">
    <property type="entry name" value="Peptidase_S8_Ser-AS"/>
</dbReference>
<dbReference type="Gene3D" id="3.50.30.30">
    <property type="match status" value="1"/>
</dbReference>
<evidence type="ECO:0000256" key="3">
    <source>
        <dbReference type="ARBA" id="ARBA00022729"/>
    </source>
</evidence>
<dbReference type="Proteomes" id="UP001443914">
    <property type="component" value="Unassembled WGS sequence"/>
</dbReference>
<dbReference type="InterPro" id="IPR010259">
    <property type="entry name" value="S8pro/Inhibitor_I9"/>
</dbReference>